<dbReference type="InterPro" id="IPR013783">
    <property type="entry name" value="Ig-like_fold"/>
</dbReference>
<keyword evidence="11" id="KW-0482">Metalloprotease</keyword>
<keyword evidence="18" id="KW-1185">Reference proteome</keyword>
<dbReference type="InterPro" id="IPR026444">
    <property type="entry name" value="Secre_tail"/>
</dbReference>
<dbReference type="Pfam" id="PF00041">
    <property type="entry name" value="fn3"/>
    <property type="match status" value="1"/>
</dbReference>
<dbReference type="RefSeq" id="WP_009582654.1">
    <property type="nucleotide sequence ID" value="NZ_AMZN01000086.1"/>
</dbReference>
<dbReference type="SUPFAM" id="SSF49265">
    <property type="entry name" value="Fibronectin type III"/>
    <property type="match status" value="1"/>
</dbReference>
<comment type="subcellular location">
    <subcellularLocation>
        <location evidence="3">Secreted</location>
    </subcellularLocation>
</comment>
<dbReference type="InterPro" id="IPR045474">
    <property type="entry name" value="GEVED"/>
</dbReference>
<evidence type="ECO:0000256" key="3">
    <source>
        <dbReference type="ARBA" id="ARBA00004613"/>
    </source>
</evidence>
<dbReference type="InterPro" id="IPR022409">
    <property type="entry name" value="PKD/Chitinase_dom"/>
</dbReference>
<name>L8JJL6_9BACT</name>
<dbReference type="GO" id="GO:0004222">
    <property type="term" value="F:metalloendopeptidase activity"/>
    <property type="evidence" value="ECO:0007669"/>
    <property type="project" value="InterPro"/>
</dbReference>
<dbReference type="eggNOG" id="COG3975">
    <property type="taxonomic scope" value="Bacteria"/>
</dbReference>
<dbReference type="Gene3D" id="2.60.40.10">
    <property type="entry name" value="Immunoglobulins"/>
    <property type="match status" value="2"/>
</dbReference>
<dbReference type="Pfam" id="PF20009">
    <property type="entry name" value="GEVED"/>
    <property type="match status" value="3"/>
</dbReference>
<dbReference type="Gene3D" id="1.10.390.20">
    <property type="match status" value="1"/>
</dbReference>
<dbReference type="GO" id="GO:0006508">
    <property type="term" value="P:proteolysis"/>
    <property type="evidence" value="ECO:0007669"/>
    <property type="project" value="InterPro"/>
</dbReference>
<reference evidence="17 18" key="1">
    <citation type="submission" date="2012-12" db="EMBL/GenBank/DDBJ databases">
        <title>Genome assembly of Fulvivirga imtechensis AK7.</title>
        <authorList>
            <person name="Nupur N."/>
            <person name="Khatri I."/>
            <person name="Kumar R."/>
            <person name="Subramanian S."/>
            <person name="Pinnaka A."/>
        </authorList>
    </citation>
    <scope>NUCLEOTIDE SEQUENCE [LARGE SCALE GENOMIC DNA]</scope>
    <source>
        <strain evidence="17 18">AK7</strain>
    </source>
</reference>
<evidence type="ECO:0000256" key="7">
    <source>
        <dbReference type="ARBA" id="ARBA00022723"/>
    </source>
</evidence>
<keyword evidence="9" id="KW-0378">Hydrolase</keyword>
<evidence type="ECO:0000259" key="15">
    <source>
        <dbReference type="PROSITE" id="PS50093"/>
    </source>
</evidence>
<sequence length="1448" mass="158233">MLKQFYKCLLSIILLSVAGYTQGQIQVPHDPHDHNDFCSRMNKSKNHGVAEPSIKIGDHTRKSSTSRTTATCYDAAGWASLGSSALVGELKQNTNSDCFSSFFAIESNYAPSIFSNANIEAVANELYNLSASYDGTKSSGLYGLVYYLHAAGYQDFYNDGVSMNITSINRYIQGCEALTSNPNLFLTTKDALDILDEYLILLDFDGLRHKTTVLNTVKRVMQDLVVNKVWKQVSSNDIRTYAGAANRIFFLMFRGVQDNDYVNAINGNNTYFELLRTIALDTELQNNDELAFMTLNAAGELARMAGVPTLLDDTEAHLAQIAQNSARLSPMWLKAIEAMNEYGNCAAYSLCEDMEQLQDELDQMLFPNTYTFDDGKMIVRTPLIEEEVQGLYHAAKQVKNQFFRMLQTDEPVAGDPNDTLRIVVFGSKQEYDDYVTYLFGIGSDNGGMYIESRSTFYTWDRTVGVESSLSLEALFRHEYVHYLQGRYLIPGFWGESEIYNNSRLVWYEEGMAEFFAGSTETEGIRLLASNARNTQNSAGNWPSLNTVFNSSYTSGNFHHYHYGNMIWYHWYVNDFAKLKTFFELTRNNDIAGFDNLVDSQRYNGQQAFTDFLNQVANGTVQGWEPETNWLDDDYLAIGSENDIENEFTAITGITASASIEATALNRRFKLTGSLTGLPAANNNTDAAKAAGAALDNILIQLRGKPMLNNFTYSIGYFKNLSHSSASTTADFVITGPLRDAGIPDTNDPEFSADHTVTMTGGNVTFTSESSGYVRSLQWSFPGGSPSSVTNEVQPTITYAQPGIYDVALTTTGSTGSVTETKSAFIKVYEKSNVVYCAAAGNRSDNYATRVTLGSIDHTSGHQAYNDFTSLVTELVPGATETLTIGTKNGYWDSNGVGAWIDWNADGDFDDAGEEIYNQFGAGPYTTIVNVPANATPGVTRMRIRVAYGDAGKIIACGNDDYIGEVEDFSIVIPGNNDPVSYCSSASGRSTYEHIANVQVGSFSNPSGASNYTDFTHLTVSLTRGNNPVTLTPGFSGSPYNERFRVWIDYNQNGDFTDDGELVFASSLSSSAVSGNINVPASALEGNTRMRVSMRYARLPEACGTFDDGEVEDYTVNISNSASVDAPGALTAMAASSNSVTLTWTDLSDNEDGFVVERAGDNFSVITSLSANSTSYTDTGLNPDVTYSYRVRARSGSTYSTYSNIATVTTPALNYCTVGGDYPSGQYIANVEIGAINNNSAYASAGYSDYSDQQSDISGSANLIVTPHNTWAGTQAKAWADWNRDGDFDDSGEEVLSATGAGGSYSSTIVVPSGTTSGPVRLRVRVAYGETPTPCGSIYFSETEDYTIDVNSNSTTTFSEPSANAPASEMTIFPNPAYGGQFSIIYAGHEDDLEISVYTLQGKVIHQQIISHEAGYNAMEIKLNDKVNGTYLVQVKSLSKNIVRKIIFE</sequence>
<accession>L8JJL6</accession>
<keyword evidence="6" id="KW-0645">Protease</keyword>
<dbReference type="STRING" id="1237149.C900_05553"/>
<dbReference type="GO" id="GO:0005576">
    <property type="term" value="C:extracellular region"/>
    <property type="evidence" value="ECO:0007669"/>
    <property type="project" value="InterPro"/>
</dbReference>
<dbReference type="PATRIC" id="fig|1237149.3.peg.4933"/>
<dbReference type="SUPFAM" id="SSF49299">
    <property type="entry name" value="PKD domain"/>
    <property type="match status" value="1"/>
</dbReference>
<dbReference type="InterPro" id="IPR002169">
    <property type="entry name" value="Peptidase_M9A/M9B"/>
</dbReference>
<dbReference type="NCBIfam" id="TIGR04183">
    <property type="entry name" value="Por_Secre_tail"/>
    <property type="match status" value="1"/>
</dbReference>
<evidence type="ECO:0000256" key="13">
    <source>
        <dbReference type="PIRSR" id="PIRSR602169-1"/>
    </source>
</evidence>
<evidence type="ECO:0000256" key="9">
    <source>
        <dbReference type="ARBA" id="ARBA00022801"/>
    </source>
</evidence>
<proteinExistence type="predicted"/>
<dbReference type="OrthoDB" id="1521709at2"/>
<dbReference type="InterPro" id="IPR000601">
    <property type="entry name" value="PKD_dom"/>
</dbReference>
<evidence type="ECO:0000256" key="10">
    <source>
        <dbReference type="ARBA" id="ARBA00022833"/>
    </source>
</evidence>
<dbReference type="CDD" id="cd00063">
    <property type="entry name" value="FN3"/>
    <property type="match status" value="1"/>
</dbReference>
<dbReference type="eggNOG" id="COG3291">
    <property type="taxonomic scope" value="Bacteria"/>
</dbReference>
<evidence type="ECO:0000259" key="16">
    <source>
        <dbReference type="PROSITE" id="PS50853"/>
    </source>
</evidence>
<dbReference type="InterPro" id="IPR013661">
    <property type="entry name" value="Peptidase_M9_N_dom"/>
</dbReference>
<keyword evidence="12" id="KW-0865">Zymogen</keyword>
<dbReference type="EMBL" id="AMZN01000086">
    <property type="protein sequence ID" value="ELR68995.1"/>
    <property type="molecule type" value="Genomic_DNA"/>
</dbReference>
<keyword evidence="5" id="KW-0964">Secreted</keyword>
<dbReference type="EC" id="3.4.24.3" evidence="4"/>
<feature type="active site" evidence="13">
    <location>
        <position position="478"/>
    </location>
</feature>
<evidence type="ECO:0000256" key="14">
    <source>
        <dbReference type="SAM" id="SignalP"/>
    </source>
</evidence>
<dbReference type="eggNOG" id="COG3227">
    <property type="taxonomic scope" value="Bacteria"/>
</dbReference>
<dbReference type="Pfam" id="PF00801">
    <property type="entry name" value="PKD"/>
    <property type="match status" value="1"/>
</dbReference>
<evidence type="ECO:0000256" key="11">
    <source>
        <dbReference type="ARBA" id="ARBA00023049"/>
    </source>
</evidence>
<comment type="caution">
    <text evidence="17">The sequence shown here is derived from an EMBL/GenBank/DDBJ whole genome shotgun (WGS) entry which is preliminary data.</text>
</comment>
<keyword evidence="8 14" id="KW-0732">Signal</keyword>
<evidence type="ECO:0000256" key="2">
    <source>
        <dbReference type="ARBA" id="ARBA00001947"/>
    </source>
</evidence>
<feature type="signal peptide" evidence="14">
    <location>
        <begin position="1"/>
        <end position="23"/>
    </location>
</feature>
<keyword evidence="10" id="KW-0862">Zinc</keyword>
<dbReference type="InterPro" id="IPR003961">
    <property type="entry name" value="FN3_dom"/>
</dbReference>
<evidence type="ECO:0000313" key="17">
    <source>
        <dbReference type="EMBL" id="ELR68995.1"/>
    </source>
</evidence>
<dbReference type="CDD" id="cd00146">
    <property type="entry name" value="PKD"/>
    <property type="match status" value="1"/>
</dbReference>
<dbReference type="GO" id="GO:0008270">
    <property type="term" value="F:zinc ion binding"/>
    <property type="evidence" value="ECO:0007669"/>
    <property type="project" value="InterPro"/>
</dbReference>
<evidence type="ECO:0000256" key="12">
    <source>
        <dbReference type="ARBA" id="ARBA00023145"/>
    </source>
</evidence>
<dbReference type="InterPro" id="IPR036116">
    <property type="entry name" value="FN3_sf"/>
</dbReference>
<dbReference type="Pfam" id="PF01752">
    <property type="entry name" value="Peptidase_M9"/>
    <property type="match status" value="1"/>
</dbReference>
<keyword evidence="7" id="KW-0479">Metal-binding</keyword>
<dbReference type="Gene3D" id="3.40.30.160">
    <property type="entry name" value="Collagenase ColT, N-terminal domain"/>
    <property type="match status" value="1"/>
</dbReference>
<feature type="chain" id="PRO_5003993106" description="microbial collagenase" evidence="14">
    <location>
        <begin position="24"/>
        <end position="1448"/>
    </location>
</feature>
<comment type="catalytic activity">
    <reaction evidence="1">
        <text>Digestion of native collagen in the triple helical region at Xaa-|-Gly bonds. With synthetic peptides, a preference is shown for Gly at P3 and P1', Pro and Ala at P2 and P2', and hydroxyproline, Ala or Arg at P3'.</text>
        <dbReference type="EC" id="3.4.24.3"/>
    </reaction>
</comment>
<dbReference type="PROSITE" id="PS50853">
    <property type="entry name" value="FN3"/>
    <property type="match status" value="1"/>
</dbReference>
<protein>
    <recommendedName>
        <fullName evidence="4">microbial collagenase</fullName>
        <ecNumber evidence="4">3.4.24.3</ecNumber>
    </recommendedName>
</protein>
<dbReference type="PROSITE" id="PS50093">
    <property type="entry name" value="PKD"/>
    <property type="match status" value="1"/>
</dbReference>
<dbReference type="InterPro" id="IPR035986">
    <property type="entry name" value="PKD_dom_sf"/>
</dbReference>
<dbReference type="SMART" id="SM00089">
    <property type="entry name" value="PKD"/>
    <property type="match status" value="1"/>
</dbReference>
<dbReference type="Pfam" id="PF08453">
    <property type="entry name" value="Peptidase_M9_N"/>
    <property type="match status" value="1"/>
</dbReference>
<evidence type="ECO:0000313" key="18">
    <source>
        <dbReference type="Proteomes" id="UP000011135"/>
    </source>
</evidence>
<feature type="domain" description="PKD" evidence="15">
    <location>
        <begin position="762"/>
        <end position="827"/>
    </location>
</feature>
<gene>
    <name evidence="17" type="ORF">C900_05553</name>
</gene>
<evidence type="ECO:0000256" key="5">
    <source>
        <dbReference type="ARBA" id="ARBA00022525"/>
    </source>
</evidence>
<evidence type="ECO:0000256" key="4">
    <source>
        <dbReference type="ARBA" id="ARBA00012653"/>
    </source>
</evidence>
<dbReference type="Pfam" id="PF18962">
    <property type="entry name" value="Por_Secre_tail"/>
    <property type="match status" value="1"/>
</dbReference>
<evidence type="ECO:0000256" key="8">
    <source>
        <dbReference type="ARBA" id="ARBA00022729"/>
    </source>
</evidence>
<dbReference type="PRINTS" id="PR00931">
    <property type="entry name" value="MICOLLPTASE"/>
</dbReference>
<feature type="domain" description="Fibronectin type-III" evidence="16">
    <location>
        <begin position="1125"/>
        <end position="1212"/>
    </location>
</feature>
<organism evidence="17 18">
    <name type="scientific">Fulvivirga imtechensis AK7</name>
    <dbReference type="NCBI Taxonomy" id="1237149"/>
    <lineage>
        <taxon>Bacteria</taxon>
        <taxon>Pseudomonadati</taxon>
        <taxon>Bacteroidota</taxon>
        <taxon>Cytophagia</taxon>
        <taxon>Cytophagales</taxon>
        <taxon>Fulvivirgaceae</taxon>
        <taxon>Fulvivirga</taxon>
    </lineage>
</organism>
<evidence type="ECO:0000256" key="1">
    <source>
        <dbReference type="ARBA" id="ARBA00000424"/>
    </source>
</evidence>
<comment type="cofactor">
    <cofactor evidence="2">
        <name>Zn(2+)</name>
        <dbReference type="ChEBI" id="CHEBI:29105"/>
    </cofactor>
</comment>
<dbReference type="SMART" id="SM00060">
    <property type="entry name" value="FN3"/>
    <property type="match status" value="1"/>
</dbReference>
<dbReference type="Proteomes" id="UP000011135">
    <property type="component" value="Unassembled WGS sequence"/>
</dbReference>
<evidence type="ECO:0000256" key="6">
    <source>
        <dbReference type="ARBA" id="ARBA00022670"/>
    </source>
</evidence>